<dbReference type="EMBL" id="JBIAQY010000002">
    <property type="protein sequence ID" value="MFF3567284.1"/>
    <property type="molecule type" value="Genomic_DNA"/>
</dbReference>
<evidence type="ECO:0000313" key="2">
    <source>
        <dbReference type="Proteomes" id="UP001601992"/>
    </source>
</evidence>
<dbReference type="RefSeq" id="WP_387402708.1">
    <property type="nucleotide sequence ID" value="NZ_JBIAQY010000002.1"/>
</dbReference>
<name>A0ABW6RUS8_9NOCA</name>
<protein>
    <submittedName>
        <fullName evidence="1">Uncharacterized protein</fullName>
    </submittedName>
</protein>
<reference evidence="1 2" key="1">
    <citation type="submission" date="2024-10" db="EMBL/GenBank/DDBJ databases">
        <title>The Natural Products Discovery Center: Release of the First 8490 Sequenced Strains for Exploring Actinobacteria Biosynthetic Diversity.</title>
        <authorList>
            <person name="Kalkreuter E."/>
            <person name="Kautsar S.A."/>
            <person name="Yang D."/>
            <person name="Bader C.D."/>
            <person name="Teijaro C.N."/>
            <person name="Fluegel L."/>
            <person name="Davis C.M."/>
            <person name="Simpson J.R."/>
            <person name="Lauterbach L."/>
            <person name="Steele A.D."/>
            <person name="Gui C."/>
            <person name="Meng S."/>
            <person name="Li G."/>
            <person name="Viehrig K."/>
            <person name="Ye F."/>
            <person name="Su P."/>
            <person name="Kiefer A.F."/>
            <person name="Nichols A."/>
            <person name="Cepeda A.J."/>
            <person name="Yan W."/>
            <person name="Fan B."/>
            <person name="Jiang Y."/>
            <person name="Adhikari A."/>
            <person name="Zheng C.-J."/>
            <person name="Schuster L."/>
            <person name="Cowan T.M."/>
            <person name="Smanski M.J."/>
            <person name="Chevrette M.G."/>
            <person name="De Carvalho L.P.S."/>
            <person name="Shen B."/>
        </authorList>
    </citation>
    <scope>NUCLEOTIDE SEQUENCE [LARGE SCALE GENOMIC DNA]</scope>
    <source>
        <strain evidence="1 2">NPDC002593</strain>
    </source>
</reference>
<organism evidence="1 2">
    <name type="scientific">Nocardia jiangxiensis</name>
    <dbReference type="NCBI Taxonomy" id="282685"/>
    <lineage>
        <taxon>Bacteria</taxon>
        <taxon>Bacillati</taxon>
        <taxon>Actinomycetota</taxon>
        <taxon>Actinomycetes</taxon>
        <taxon>Mycobacteriales</taxon>
        <taxon>Nocardiaceae</taxon>
        <taxon>Nocardia</taxon>
    </lineage>
</organism>
<proteinExistence type="predicted"/>
<sequence>MMFRHRDKAVGAHLDRTVTRTEDLMKMLVNSRAIAGKDEEYNTWYATVHVPEMLAIDGVSSCTRHRLRTRQGQPAEFLAIYEIDGDIDTVRKEIGARLKDGRMSASTLGDPEHTTMKVWEPI</sequence>
<gene>
    <name evidence="1" type="ORF">ACFYXQ_05825</name>
</gene>
<dbReference type="Proteomes" id="UP001601992">
    <property type="component" value="Unassembled WGS sequence"/>
</dbReference>
<keyword evidence="2" id="KW-1185">Reference proteome</keyword>
<evidence type="ECO:0000313" key="1">
    <source>
        <dbReference type="EMBL" id="MFF3567284.1"/>
    </source>
</evidence>
<comment type="caution">
    <text evidence="1">The sequence shown here is derived from an EMBL/GenBank/DDBJ whole genome shotgun (WGS) entry which is preliminary data.</text>
</comment>
<accession>A0ABW6RUS8</accession>